<dbReference type="EMBL" id="VUOA01000019">
    <property type="protein sequence ID" value="KAA2237319.1"/>
    <property type="molecule type" value="Genomic_DNA"/>
</dbReference>
<dbReference type="PANTHER" id="PTHR43072">
    <property type="entry name" value="N-ACETYLTRANSFERASE"/>
    <property type="match status" value="1"/>
</dbReference>
<feature type="domain" description="N-acetyltransferase" evidence="1">
    <location>
        <begin position="101"/>
        <end position="249"/>
    </location>
</feature>
<reference evidence="2 3" key="1">
    <citation type="submission" date="2019-09" db="EMBL/GenBank/DDBJ databases">
        <title>Salinarimonas rosea gen. nov., sp. nov., a new member of the a-2 subgroup of the Proteobacteria.</title>
        <authorList>
            <person name="Liu J."/>
        </authorList>
    </citation>
    <scope>NUCLEOTIDE SEQUENCE [LARGE SCALE GENOMIC DNA]</scope>
    <source>
        <strain evidence="2 3">BN140002</strain>
    </source>
</reference>
<dbReference type="Pfam" id="PF24553">
    <property type="entry name" value="Rv0428c_C"/>
    <property type="match status" value="1"/>
</dbReference>
<dbReference type="InterPro" id="IPR000182">
    <property type="entry name" value="GNAT_dom"/>
</dbReference>
<name>A0A5B2VG62_9HYPH</name>
<dbReference type="RefSeq" id="WP_149817013.1">
    <property type="nucleotide sequence ID" value="NZ_VUOA01000019.1"/>
</dbReference>
<gene>
    <name evidence="2" type="ORF">F0L46_09975</name>
</gene>
<sequence>MDHTLIAALESRLVNAWPAFEVAVAEGWLLRFASGYSKRANSASPLVPGADLDDGLIDHIVRRFERQGIVPTFRLTGLEAPGVEAKLAARGLVDFEPTLCMMAPLAGGEEPEPAVQLERAASPAWIRNAAEAYGGDKADRDILGVIVGRIRESAAFATLVLDDRPVAWGLGVTERGFTGLYDIVVAPDLRGLGLGRQVVRSLMTWGREHGATHAYLQVREANEVARSLYGSLGFADAYRYTHRIPPPPV</sequence>
<dbReference type="AlphaFoldDB" id="A0A5B2VG62"/>
<proteinExistence type="predicted"/>
<dbReference type="OrthoDB" id="9775595at2"/>
<keyword evidence="2" id="KW-0808">Transferase</keyword>
<evidence type="ECO:0000313" key="3">
    <source>
        <dbReference type="Proteomes" id="UP000323142"/>
    </source>
</evidence>
<dbReference type="PANTHER" id="PTHR43072:SF60">
    <property type="entry name" value="L-2,4-DIAMINOBUTYRIC ACID ACETYLTRANSFERASE"/>
    <property type="match status" value="1"/>
</dbReference>
<organism evidence="2 3">
    <name type="scientific">Salinarimonas soli</name>
    <dbReference type="NCBI Taxonomy" id="1638099"/>
    <lineage>
        <taxon>Bacteria</taxon>
        <taxon>Pseudomonadati</taxon>
        <taxon>Pseudomonadota</taxon>
        <taxon>Alphaproteobacteria</taxon>
        <taxon>Hyphomicrobiales</taxon>
        <taxon>Salinarimonadaceae</taxon>
        <taxon>Salinarimonas</taxon>
    </lineage>
</organism>
<dbReference type="InterPro" id="IPR016181">
    <property type="entry name" value="Acyl_CoA_acyltransferase"/>
</dbReference>
<evidence type="ECO:0000313" key="2">
    <source>
        <dbReference type="EMBL" id="KAA2237319.1"/>
    </source>
</evidence>
<evidence type="ECO:0000259" key="1">
    <source>
        <dbReference type="PROSITE" id="PS51186"/>
    </source>
</evidence>
<accession>A0A5B2VG62</accession>
<dbReference type="Gene3D" id="3.40.630.30">
    <property type="match status" value="1"/>
</dbReference>
<dbReference type="CDD" id="cd04301">
    <property type="entry name" value="NAT_SF"/>
    <property type="match status" value="1"/>
</dbReference>
<dbReference type="GO" id="GO:0016747">
    <property type="term" value="F:acyltransferase activity, transferring groups other than amino-acyl groups"/>
    <property type="evidence" value="ECO:0007669"/>
    <property type="project" value="InterPro"/>
</dbReference>
<comment type="caution">
    <text evidence="2">The sequence shown here is derived from an EMBL/GenBank/DDBJ whole genome shotgun (WGS) entry which is preliminary data.</text>
</comment>
<protein>
    <submittedName>
        <fullName evidence="2">GNAT family N-acetyltransferase</fullName>
    </submittedName>
</protein>
<keyword evidence="3" id="KW-1185">Reference proteome</keyword>
<dbReference type="SUPFAM" id="SSF55729">
    <property type="entry name" value="Acyl-CoA N-acyltransferases (Nat)"/>
    <property type="match status" value="1"/>
</dbReference>
<dbReference type="PROSITE" id="PS51186">
    <property type="entry name" value="GNAT"/>
    <property type="match status" value="1"/>
</dbReference>
<dbReference type="Proteomes" id="UP000323142">
    <property type="component" value="Unassembled WGS sequence"/>
</dbReference>
<reference evidence="2 3" key="2">
    <citation type="submission" date="2019-09" db="EMBL/GenBank/DDBJ databases">
        <authorList>
            <person name="Jin C."/>
        </authorList>
    </citation>
    <scope>NUCLEOTIDE SEQUENCE [LARGE SCALE GENOMIC DNA]</scope>
    <source>
        <strain evidence="2 3">BN140002</strain>
    </source>
</reference>
<dbReference type="InterPro" id="IPR056935">
    <property type="entry name" value="Rv0428c-like_C"/>
</dbReference>